<name>A0AAV7LPE9_PLEWA</name>
<reference evidence="2" key="1">
    <citation type="journal article" date="2022" name="bioRxiv">
        <title>Sequencing and chromosome-scale assembly of the giantPleurodeles waltlgenome.</title>
        <authorList>
            <person name="Brown T."/>
            <person name="Elewa A."/>
            <person name="Iarovenko S."/>
            <person name="Subramanian E."/>
            <person name="Araus A.J."/>
            <person name="Petzold A."/>
            <person name="Susuki M."/>
            <person name="Suzuki K.-i.T."/>
            <person name="Hayashi T."/>
            <person name="Toyoda A."/>
            <person name="Oliveira C."/>
            <person name="Osipova E."/>
            <person name="Leigh N.D."/>
            <person name="Simon A."/>
            <person name="Yun M.H."/>
        </authorList>
    </citation>
    <scope>NUCLEOTIDE SEQUENCE</scope>
    <source>
        <strain evidence="2">20211129_DDA</strain>
        <tissue evidence="2">Liver</tissue>
    </source>
</reference>
<dbReference type="Proteomes" id="UP001066276">
    <property type="component" value="Chromosome 11"/>
</dbReference>
<protein>
    <submittedName>
        <fullName evidence="2">Uncharacterized protein</fullName>
    </submittedName>
</protein>
<evidence type="ECO:0000313" key="2">
    <source>
        <dbReference type="EMBL" id="KAJ1092903.1"/>
    </source>
</evidence>
<gene>
    <name evidence="2" type="ORF">NDU88_006013</name>
</gene>
<keyword evidence="3" id="KW-1185">Reference proteome</keyword>
<proteinExistence type="predicted"/>
<dbReference type="EMBL" id="JANPWB010000015">
    <property type="protein sequence ID" value="KAJ1092903.1"/>
    <property type="molecule type" value="Genomic_DNA"/>
</dbReference>
<comment type="caution">
    <text evidence="2">The sequence shown here is derived from an EMBL/GenBank/DDBJ whole genome shotgun (WGS) entry which is preliminary data.</text>
</comment>
<feature type="region of interest" description="Disordered" evidence="1">
    <location>
        <begin position="107"/>
        <end position="150"/>
    </location>
</feature>
<accession>A0AAV7LPE9</accession>
<dbReference type="AlphaFoldDB" id="A0AAV7LPE9"/>
<evidence type="ECO:0000256" key="1">
    <source>
        <dbReference type="SAM" id="MobiDB-lite"/>
    </source>
</evidence>
<evidence type="ECO:0000313" key="3">
    <source>
        <dbReference type="Proteomes" id="UP001066276"/>
    </source>
</evidence>
<sequence length="235" mass="24812">MGRGAHGGASPGPCRYGSQLNAEQKFRFVMPLPYGAFPERRVIAARTRRLLPAGTSRDAIRTRGTPVPPCRQGRREDVPACSGSGVTVESTHCLRLFRVLRPASDRPQTAACHEAVESSSPGGRDGERKGTAGPGPPQPAGSVGPPQRNAPLTFVQGHVLLQSKPGPHHMVFRSPSSGSHAVPGCSGCRGRPAIVCRPPPRHEALDLRVSSPAVRHVGAGGSHVPARDFFTAGWE</sequence>
<feature type="region of interest" description="Disordered" evidence="1">
    <location>
        <begin position="59"/>
        <end position="84"/>
    </location>
</feature>
<organism evidence="2 3">
    <name type="scientific">Pleurodeles waltl</name>
    <name type="common">Iberian ribbed newt</name>
    <dbReference type="NCBI Taxonomy" id="8319"/>
    <lineage>
        <taxon>Eukaryota</taxon>
        <taxon>Metazoa</taxon>
        <taxon>Chordata</taxon>
        <taxon>Craniata</taxon>
        <taxon>Vertebrata</taxon>
        <taxon>Euteleostomi</taxon>
        <taxon>Amphibia</taxon>
        <taxon>Batrachia</taxon>
        <taxon>Caudata</taxon>
        <taxon>Salamandroidea</taxon>
        <taxon>Salamandridae</taxon>
        <taxon>Pleurodelinae</taxon>
        <taxon>Pleurodeles</taxon>
    </lineage>
</organism>